<name>A0A645CHC8_9ZZZZ</name>
<keyword evidence="1" id="KW-0812">Transmembrane</keyword>
<evidence type="ECO:0000256" key="1">
    <source>
        <dbReference type="SAM" id="Phobius"/>
    </source>
</evidence>
<dbReference type="AlphaFoldDB" id="A0A645CHC8"/>
<organism evidence="2">
    <name type="scientific">bioreactor metagenome</name>
    <dbReference type="NCBI Taxonomy" id="1076179"/>
    <lineage>
        <taxon>unclassified sequences</taxon>
        <taxon>metagenomes</taxon>
        <taxon>ecological metagenomes</taxon>
    </lineage>
</organism>
<evidence type="ECO:0000313" key="2">
    <source>
        <dbReference type="EMBL" id="MPM76346.1"/>
    </source>
</evidence>
<proteinExistence type="predicted"/>
<sequence>MPATPKKEISNLNLLIKSIENAPKNPSLYLLNVPPININFILQFVANNCIISIILVTTVTDKFFSNIIFASSIFIVDKPKKIVSSSFISDIAFSAIFFFSSRYTLFLESK</sequence>
<gene>
    <name evidence="2" type="ORF">SDC9_123344</name>
</gene>
<keyword evidence="1" id="KW-0472">Membrane</keyword>
<comment type="caution">
    <text evidence="2">The sequence shown here is derived from an EMBL/GenBank/DDBJ whole genome shotgun (WGS) entry which is preliminary data.</text>
</comment>
<keyword evidence="1" id="KW-1133">Transmembrane helix</keyword>
<feature type="transmembrane region" description="Helical" evidence="1">
    <location>
        <begin position="82"/>
        <end position="100"/>
    </location>
</feature>
<accession>A0A645CHC8</accession>
<reference evidence="2" key="1">
    <citation type="submission" date="2019-08" db="EMBL/GenBank/DDBJ databases">
        <authorList>
            <person name="Kucharzyk K."/>
            <person name="Murdoch R.W."/>
            <person name="Higgins S."/>
            <person name="Loffler F."/>
        </authorList>
    </citation>
    <scope>NUCLEOTIDE SEQUENCE</scope>
</reference>
<dbReference type="EMBL" id="VSSQ01027221">
    <property type="protein sequence ID" value="MPM76346.1"/>
    <property type="molecule type" value="Genomic_DNA"/>
</dbReference>
<feature type="transmembrane region" description="Helical" evidence="1">
    <location>
        <begin position="40"/>
        <end position="61"/>
    </location>
</feature>
<protein>
    <submittedName>
        <fullName evidence="2">Uncharacterized protein</fullName>
    </submittedName>
</protein>